<dbReference type="InterPro" id="IPR050649">
    <property type="entry name" value="Paired_Homeobox_TFs"/>
</dbReference>
<organism evidence="6">
    <name type="scientific">Mesocestoides corti</name>
    <name type="common">Flatworm</name>
    <dbReference type="NCBI Taxonomy" id="53468"/>
    <lineage>
        <taxon>Eukaryota</taxon>
        <taxon>Metazoa</taxon>
        <taxon>Spiralia</taxon>
        <taxon>Lophotrochozoa</taxon>
        <taxon>Platyhelminthes</taxon>
        <taxon>Cestoda</taxon>
        <taxon>Eucestoda</taxon>
        <taxon>Cyclophyllidea</taxon>
        <taxon>Mesocestoididae</taxon>
        <taxon>Mesocestoides</taxon>
    </lineage>
</organism>
<sequence>MTPFETGKVPVVGGAQGTTSTVYIVPSEQLISTSTQFPNVGSEDLTDNPSMIPTQINSKDVGTNPRRPHSMSEENVSPVPGLLQTSPTDKPVTAVTLQQTHKTSTSIASILSLPSAPVDFTATGTSAAAVSSTTSPPLVFSSGSLLTLSRSESCLDTSLSTASSSNTSITSSSLPTTPTIVEPQRSSQPSATMQQFPQPSSTQAATSIICSTPTRRRHRTTFSQEQLDELESAFRKSHYPDIYCREELAKMTKLQEARIQVQ</sequence>
<dbReference type="PROSITE" id="PS50071">
    <property type="entry name" value="HOMEOBOX_2"/>
    <property type="match status" value="1"/>
</dbReference>
<dbReference type="SMART" id="SM00389">
    <property type="entry name" value="HOX"/>
    <property type="match status" value="1"/>
</dbReference>
<dbReference type="CDD" id="cd00086">
    <property type="entry name" value="homeodomain"/>
    <property type="match status" value="1"/>
</dbReference>
<evidence type="ECO:0000259" key="5">
    <source>
        <dbReference type="PROSITE" id="PS50071"/>
    </source>
</evidence>
<feature type="compositionally biased region" description="Low complexity" evidence="4">
    <location>
        <begin position="159"/>
        <end position="180"/>
    </location>
</feature>
<dbReference type="AlphaFoldDB" id="A0A5K3FUH5"/>
<keyword evidence="2 3" id="KW-0238">DNA-binding</keyword>
<protein>
    <submittedName>
        <fullName evidence="6">Homeobox domain-containing protein</fullName>
    </submittedName>
</protein>
<evidence type="ECO:0000256" key="3">
    <source>
        <dbReference type="RuleBase" id="RU000682"/>
    </source>
</evidence>
<feature type="domain" description="Homeobox" evidence="5">
    <location>
        <begin position="213"/>
        <end position="262"/>
    </location>
</feature>
<reference evidence="6" key="1">
    <citation type="submission" date="2019-11" db="UniProtKB">
        <authorList>
            <consortium name="WormBaseParasite"/>
        </authorList>
    </citation>
    <scope>IDENTIFICATION</scope>
</reference>
<name>A0A5K3FUH5_MESCO</name>
<dbReference type="WBParaSite" id="MCU_011646-RA">
    <property type="protein sequence ID" value="MCU_011646-RA"/>
    <property type="gene ID" value="MCU_011646"/>
</dbReference>
<evidence type="ECO:0000256" key="4">
    <source>
        <dbReference type="SAM" id="MobiDB-lite"/>
    </source>
</evidence>
<feature type="region of interest" description="Disordered" evidence="4">
    <location>
        <begin position="42"/>
        <end position="87"/>
    </location>
</feature>
<dbReference type="GO" id="GO:0000977">
    <property type="term" value="F:RNA polymerase II transcription regulatory region sequence-specific DNA binding"/>
    <property type="evidence" value="ECO:0007669"/>
    <property type="project" value="TreeGrafter"/>
</dbReference>
<comment type="subcellular location">
    <subcellularLocation>
        <location evidence="1 2 3">Nucleus</location>
    </subcellularLocation>
</comment>
<dbReference type="GO" id="GO:0000981">
    <property type="term" value="F:DNA-binding transcription factor activity, RNA polymerase II-specific"/>
    <property type="evidence" value="ECO:0007669"/>
    <property type="project" value="TreeGrafter"/>
</dbReference>
<dbReference type="PANTHER" id="PTHR24329">
    <property type="entry name" value="HOMEOBOX PROTEIN ARISTALESS"/>
    <property type="match status" value="1"/>
</dbReference>
<dbReference type="InterPro" id="IPR001356">
    <property type="entry name" value="HD"/>
</dbReference>
<dbReference type="Gene3D" id="1.10.10.60">
    <property type="entry name" value="Homeodomain-like"/>
    <property type="match status" value="1"/>
</dbReference>
<dbReference type="Pfam" id="PF00046">
    <property type="entry name" value="Homeodomain"/>
    <property type="match status" value="1"/>
</dbReference>
<dbReference type="SUPFAM" id="SSF46689">
    <property type="entry name" value="Homeodomain-like"/>
    <property type="match status" value="1"/>
</dbReference>
<evidence type="ECO:0000256" key="1">
    <source>
        <dbReference type="ARBA" id="ARBA00004123"/>
    </source>
</evidence>
<feature type="region of interest" description="Disordered" evidence="4">
    <location>
        <begin position="159"/>
        <end position="203"/>
    </location>
</feature>
<accession>A0A5K3FUH5</accession>
<keyword evidence="2 3" id="KW-0539">Nucleus</keyword>
<dbReference type="GO" id="GO:0005634">
    <property type="term" value="C:nucleus"/>
    <property type="evidence" value="ECO:0007669"/>
    <property type="project" value="UniProtKB-SubCell"/>
</dbReference>
<feature type="compositionally biased region" description="Polar residues" evidence="4">
    <location>
        <begin position="47"/>
        <end position="61"/>
    </location>
</feature>
<keyword evidence="2 3" id="KW-0371">Homeobox</keyword>
<feature type="compositionally biased region" description="Polar residues" evidence="4">
    <location>
        <begin position="184"/>
        <end position="203"/>
    </location>
</feature>
<evidence type="ECO:0000313" key="6">
    <source>
        <dbReference type="WBParaSite" id="MCU_011646-RA"/>
    </source>
</evidence>
<dbReference type="PANTHER" id="PTHR24329:SF547">
    <property type="entry name" value="HOMEOBOX PROTEIN PROPHET OF PIT-1-LIKE"/>
    <property type="match status" value="1"/>
</dbReference>
<dbReference type="InterPro" id="IPR009057">
    <property type="entry name" value="Homeodomain-like_sf"/>
</dbReference>
<evidence type="ECO:0000256" key="2">
    <source>
        <dbReference type="PROSITE-ProRule" id="PRU00108"/>
    </source>
</evidence>
<proteinExistence type="predicted"/>